<dbReference type="RefSeq" id="WP_232529503.1">
    <property type="nucleotide sequence ID" value="NZ_CP064338.1"/>
</dbReference>
<dbReference type="PANTHER" id="PTHR12714">
    <property type="entry name" value="PROTEIN-S ISOPRENYLCYSTEINE O-METHYLTRANSFERASE"/>
    <property type="match status" value="1"/>
</dbReference>
<gene>
    <name evidence="6" type="ORF">EV676_101385</name>
</gene>
<dbReference type="InterPro" id="IPR054851">
    <property type="entry name" value="Isoprenylcys_mtase"/>
</dbReference>
<feature type="transmembrane region" description="Helical" evidence="5">
    <location>
        <begin position="24"/>
        <end position="42"/>
    </location>
</feature>
<dbReference type="InterPro" id="IPR007269">
    <property type="entry name" value="ICMT_MeTrfase"/>
</dbReference>
<keyword evidence="4 5" id="KW-0472">Membrane</keyword>
<dbReference type="Pfam" id="PF04140">
    <property type="entry name" value="ICMT"/>
    <property type="match status" value="1"/>
</dbReference>
<dbReference type="Proteomes" id="UP000294772">
    <property type="component" value="Unassembled WGS sequence"/>
</dbReference>
<sequence>MKPVHASSDPRRPNATAGVYGARLRLWFPVLLFLLAMLAYLWRRGSGVLWHEVAWALASFLQAAIRWPYVEANRANRIEASRVGRLEQWLMFVVFMTLLCLPMLSIATPWLDRFGYRLPWPAAAVGAVLMAASLWLFHRAHADLGRHWSPSLEVHVGHELVTHGVYRHMRHPMYASIWLFALAQPLLIHNWVAGVLGVPGFALLYFLRVPREERLMLDRFGSAYQDYMARTGRLWPRGGRPREGQGRRFS</sequence>
<dbReference type="AlphaFoldDB" id="A0AA46DI45"/>
<dbReference type="GO" id="GO:0004671">
    <property type="term" value="F:protein C-terminal S-isoprenylcysteine carboxyl O-methyltransferase activity"/>
    <property type="evidence" value="ECO:0007669"/>
    <property type="project" value="InterPro"/>
</dbReference>
<keyword evidence="3 5" id="KW-1133">Transmembrane helix</keyword>
<comment type="caution">
    <text evidence="6">The sequence shown here is derived from an EMBL/GenBank/DDBJ whole genome shotgun (WGS) entry which is preliminary data.</text>
</comment>
<protein>
    <submittedName>
        <fullName evidence="6">Protein-S-isoprenylcysteine O-methyltransferase Ste14</fullName>
    </submittedName>
</protein>
<accession>A0AA46DI45</accession>
<feature type="transmembrane region" description="Helical" evidence="5">
    <location>
        <begin position="49"/>
        <end position="69"/>
    </location>
</feature>
<evidence type="ECO:0000256" key="4">
    <source>
        <dbReference type="ARBA" id="ARBA00023136"/>
    </source>
</evidence>
<feature type="transmembrane region" description="Helical" evidence="5">
    <location>
        <begin position="89"/>
        <end position="111"/>
    </location>
</feature>
<evidence type="ECO:0000256" key="3">
    <source>
        <dbReference type="ARBA" id="ARBA00022989"/>
    </source>
</evidence>
<proteinExistence type="predicted"/>
<keyword evidence="2 5" id="KW-0812">Transmembrane</keyword>
<dbReference type="PANTHER" id="PTHR12714:SF9">
    <property type="entry name" value="PROTEIN-S-ISOPRENYLCYSTEINE O-METHYLTRANSFERASE"/>
    <property type="match status" value="1"/>
</dbReference>
<dbReference type="Gene3D" id="1.20.120.1630">
    <property type="match status" value="1"/>
</dbReference>
<dbReference type="GO" id="GO:0016020">
    <property type="term" value="C:membrane"/>
    <property type="evidence" value="ECO:0007669"/>
    <property type="project" value="UniProtKB-SubCell"/>
</dbReference>
<organism evidence="6 7">
    <name type="scientific">Caldimonas thermodepolymerans</name>
    <dbReference type="NCBI Taxonomy" id="215580"/>
    <lineage>
        <taxon>Bacteria</taxon>
        <taxon>Pseudomonadati</taxon>
        <taxon>Pseudomonadota</taxon>
        <taxon>Betaproteobacteria</taxon>
        <taxon>Burkholderiales</taxon>
        <taxon>Sphaerotilaceae</taxon>
        <taxon>Caldimonas</taxon>
    </lineage>
</organism>
<evidence type="ECO:0000313" key="6">
    <source>
        <dbReference type="EMBL" id="TCP09806.1"/>
    </source>
</evidence>
<evidence type="ECO:0000256" key="1">
    <source>
        <dbReference type="ARBA" id="ARBA00004141"/>
    </source>
</evidence>
<name>A0AA46DI45_9BURK</name>
<comment type="subcellular location">
    <subcellularLocation>
        <location evidence="1">Membrane</location>
        <topology evidence="1">Multi-pass membrane protein</topology>
    </subcellularLocation>
</comment>
<evidence type="ECO:0000256" key="2">
    <source>
        <dbReference type="ARBA" id="ARBA00022692"/>
    </source>
</evidence>
<dbReference type="NCBIfam" id="NF040696">
    <property type="entry name" value="isopcys_mtase"/>
    <property type="match status" value="1"/>
</dbReference>
<evidence type="ECO:0000313" key="7">
    <source>
        <dbReference type="Proteomes" id="UP000294772"/>
    </source>
</evidence>
<feature type="transmembrane region" description="Helical" evidence="5">
    <location>
        <begin position="118"/>
        <end position="137"/>
    </location>
</feature>
<dbReference type="EMBL" id="SLXF01000001">
    <property type="protein sequence ID" value="TCP09806.1"/>
    <property type="molecule type" value="Genomic_DNA"/>
</dbReference>
<evidence type="ECO:0000256" key="5">
    <source>
        <dbReference type="SAM" id="Phobius"/>
    </source>
</evidence>
<reference evidence="6 7" key="1">
    <citation type="submission" date="2019-03" db="EMBL/GenBank/DDBJ databases">
        <title>Genomic Encyclopedia of Type Strains, Phase IV (KMG-IV): sequencing the most valuable type-strain genomes for metagenomic binning, comparative biology and taxonomic classification.</title>
        <authorList>
            <person name="Goeker M."/>
        </authorList>
    </citation>
    <scope>NUCLEOTIDE SEQUENCE [LARGE SCALE GENOMIC DNA]</scope>
    <source>
        <strain evidence="6 7">DSM 15264</strain>
    </source>
</reference>